<accession>A0A1U7LQS1</accession>
<gene>
    <name evidence="2" type="ORF">NEOLI_003469</name>
</gene>
<reference evidence="2 3" key="1">
    <citation type="submission" date="2016-04" db="EMBL/GenBank/DDBJ databases">
        <title>Evolutionary innovation and constraint leading to complex multicellularity in the Ascomycota.</title>
        <authorList>
            <person name="Cisse O."/>
            <person name="Nguyen A."/>
            <person name="Hewitt D.A."/>
            <person name="Jedd G."/>
            <person name="Stajich J.E."/>
        </authorList>
    </citation>
    <scope>NUCLEOTIDE SEQUENCE [LARGE SCALE GENOMIC DNA]</scope>
    <source>
        <strain evidence="2 3">DAH-3</strain>
    </source>
</reference>
<evidence type="ECO:0000259" key="1">
    <source>
        <dbReference type="Pfam" id="PF03732"/>
    </source>
</evidence>
<feature type="domain" description="Retrotransposon gag" evidence="1">
    <location>
        <begin position="106"/>
        <end position="202"/>
    </location>
</feature>
<dbReference type="OrthoDB" id="10650098at2759"/>
<protein>
    <recommendedName>
        <fullName evidence="1">Retrotransposon gag domain-containing protein</fullName>
    </recommendedName>
</protein>
<sequence length="256" mass="30383">MTKASHMPPPQHGLPAVPSPIILLLNELKSLKIEQAKTNMELKEFRENFKANPCQEEEPKLPPTFHYRQPSVYTGKRDINCVYEWVHNMNDYLNLTKIPPSEKLLFASTYFDGDARIWFDHTYRDLSEDPTWEQFKAEFVLYWKPWNYKFELWHQWKKIVVTSTVRNFANDLRNLRNTINLFSPANAVTEDDLLERFLQGVTHLEGFCETLYSDFDSAVVAADRADQDYREKNRRPRLLHHLKLTDRRQSLDDESF</sequence>
<proteinExistence type="predicted"/>
<organism evidence="2 3">
    <name type="scientific">Neolecta irregularis (strain DAH-3)</name>
    <dbReference type="NCBI Taxonomy" id="1198029"/>
    <lineage>
        <taxon>Eukaryota</taxon>
        <taxon>Fungi</taxon>
        <taxon>Dikarya</taxon>
        <taxon>Ascomycota</taxon>
        <taxon>Taphrinomycotina</taxon>
        <taxon>Neolectales</taxon>
        <taxon>Neolectaceae</taxon>
        <taxon>Neolecta</taxon>
    </lineage>
</organism>
<dbReference type="InterPro" id="IPR005162">
    <property type="entry name" value="Retrotrans_gag_dom"/>
</dbReference>
<keyword evidence="3" id="KW-1185">Reference proteome</keyword>
<dbReference type="OMA" id="WESEMIA"/>
<dbReference type="Proteomes" id="UP000186594">
    <property type="component" value="Unassembled WGS sequence"/>
</dbReference>
<dbReference type="AlphaFoldDB" id="A0A1U7LQS1"/>
<evidence type="ECO:0000313" key="2">
    <source>
        <dbReference type="EMBL" id="OLL24979.1"/>
    </source>
</evidence>
<dbReference type="Pfam" id="PF03732">
    <property type="entry name" value="Retrotrans_gag"/>
    <property type="match status" value="1"/>
</dbReference>
<dbReference type="EMBL" id="LXFE01000523">
    <property type="protein sequence ID" value="OLL24979.1"/>
    <property type="molecule type" value="Genomic_DNA"/>
</dbReference>
<name>A0A1U7LQS1_NEOID</name>
<evidence type="ECO:0000313" key="3">
    <source>
        <dbReference type="Proteomes" id="UP000186594"/>
    </source>
</evidence>
<comment type="caution">
    <text evidence="2">The sequence shown here is derived from an EMBL/GenBank/DDBJ whole genome shotgun (WGS) entry which is preliminary data.</text>
</comment>